<accession>A0A8H5GYT9</accession>
<keyword evidence="1" id="KW-1133">Transmembrane helix</keyword>
<gene>
    <name evidence="2" type="ORF">D9758_000850</name>
</gene>
<feature type="transmembrane region" description="Helical" evidence="1">
    <location>
        <begin position="77"/>
        <end position="102"/>
    </location>
</feature>
<comment type="caution">
    <text evidence="2">The sequence shown here is derived from an EMBL/GenBank/DDBJ whole genome shotgun (WGS) entry which is preliminary data.</text>
</comment>
<dbReference type="EMBL" id="JAACJM010000003">
    <property type="protein sequence ID" value="KAF5373668.1"/>
    <property type="molecule type" value="Genomic_DNA"/>
</dbReference>
<sequence>MMAVHKPYMPMVDTEAADLLGTAHEGPDERRLERPPRLLVDLLKEDLRCWGTWPWQELQNEQRWTPKRTQLRREQLASAWMMLFVSFLQCMRLPILGANIFMRLAQPTV</sequence>
<reference evidence="2 3" key="1">
    <citation type="journal article" date="2020" name="ISME J.">
        <title>Uncovering the hidden diversity of litter-decomposition mechanisms in mushroom-forming fungi.</title>
        <authorList>
            <person name="Floudas D."/>
            <person name="Bentzer J."/>
            <person name="Ahren D."/>
            <person name="Johansson T."/>
            <person name="Persson P."/>
            <person name="Tunlid A."/>
        </authorList>
    </citation>
    <scope>NUCLEOTIDE SEQUENCE [LARGE SCALE GENOMIC DNA]</scope>
    <source>
        <strain evidence="2 3">CBS 291.85</strain>
    </source>
</reference>
<evidence type="ECO:0000256" key="1">
    <source>
        <dbReference type="SAM" id="Phobius"/>
    </source>
</evidence>
<dbReference type="Proteomes" id="UP000559256">
    <property type="component" value="Unassembled WGS sequence"/>
</dbReference>
<proteinExistence type="predicted"/>
<evidence type="ECO:0000313" key="2">
    <source>
        <dbReference type="EMBL" id="KAF5373668.1"/>
    </source>
</evidence>
<organism evidence="2 3">
    <name type="scientific">Tetrapyrgos nigripes</name>
    <dbReference type="NCBI Taxonomy" id="182062"/>
    <lineage>
        <taxon>Eukaryota</taxon>
        <taxon>Fungi</taxon>
        <taxon>Dikarya</taxon>
        <taxon>Basidiomycota</taxon>
        <taxon>Agaricomycotina</taxon>
        <taxon>Agaricomycetes</taxon>
        <taxon>Agaricomycetidae</taxon>
        <taxon>Agaricales</taxon>
        <taxon>Marasmiineae</taxon>
        <taxon>Marasmiaceae</taxon>
        <taxon>Tetrapyrgos</taxon>
    </lineage>
</organism>
<dbReference type="AlphaFoldDB" id="A0A8H5GYT9"/>
<evidence type="ECO:0000313" key="3">
    <source>
        <dbReference type="Proteomes" id="UP000559256"/>
    </source>
</evidence>
<keyword evidence="1" id="KW-0812">Transmembrane</keyword>
<name>A0A8H5GYT9_9AGAR</name>
<keyword evidence="3" id="KW-1185">Reference proteome</keyword>
<protein>
    <submittedName>
        <fullName evidence="2">Uncharacterized protein</fullName>
    </submittedName>
</protein>
<keyword evidence="1" id="KW-0472">Membrane</keyword>